<feature type="transmembrane region" description="Helical" evidence="8">
    <location>
        <begin position="34"/>
        <end position="52"/>
    </location>
</feature>
<keyword evidence="5" id="KW-0133">Cell shape</keyword>
<dbReference type="GO" id="GO:0005886">
    <property type="term" value="C:plasma membrane"/>
    <property type="evidence" value="ECO:0007669"/>
    <property type="project" value="UniProtKB-SubCell"/>
</dbReference>
<gene>
    <name evidence="9" type="ORF">A6M13_00940</name>
</gene>
<evidence type="ECO:0000256" key="2">
    <source>
        <dbReference type="ARBA" id="ARBA00007776"/>
    </source>
</evidence>
<evidence type="ECO:0000256" key="8">
    <source>
        <dbReference type="SAM" id="Phobius"/>
    </source>
</evidence>
<accession>A0A1C0YMS6</accession>
<dbReference type="Pfam" id="PF04093">
    <property type="entry name" value="MreD"/>
    <property type="match status" value="1"/>
</dbReference>
<organism evidence="9 10">
    <name type="scientific">Caryophanon tenue</name>
    <dbReference type="NCBI Taxonomy" id="33978"/>
    <lineage>
        <taxon>Bacteria</taxon>
        <taxon>Bacillati</taxon>
        <taxon>Bacillota</taxon>
        <taxon>Bacilli</taxon>
        <taxon>Bacillales</taxon>
        <taxon>Caryophanaceae</taxon>
        <taxon>Caryophanon</taxon>
    </lineage>
</organism>
<evidence type="ECO:0000256" key="3">
    <source>
        <dbReference type="ARBA" id="ARBA00022475"/>
    </source>
</evidence>
<evidence type="ECO:0000256" key="6">
    <source>
        <dbReference type="ARBA" id="ARBA00022989"/>
    </source>
</evidence>
<evidence type="ECO:0000256" key="4">
    <source>
        <dbReference type="ARBA" id="ARBA00022692"/>
    </source>
</evidence>
<keyword evidence="3" id="KW-1003">Cell membrane</keyword>
<feature type="transmembrane region" description="Helical" evidence="8">
    <location>
        <begin position="141"/>
        <end position="159"/>
    </location>
</feature>
<dbReference type="InterPro" id="IPR007227">
    <property type="entry name" value="Cell_shape_determining_MreD"/>
</dbReference>
<evidence type="ECO:0000313" key="9">
    <source>
        <dbReference type="EMBL" id="OCS88443.1"/>
    </source>
</evidence>
<comment type="similarity">
    <text evidence="2">Belongs to the MreD family.</text>
</comment>
<evidence type="ECO:0000256" key="5">
    <source>
        <dbReference type="ARBA" id="ARBA00022960"/>
    </source>
</evidence>
<keyword evidence="10" id="KW-1185">Reference proteome</keyword>
<sequence>MIIRLLIPLVALVLFFLESNFALFSPLEWGDRTIYLVPRFLILYLIFIAVYYDRKRAMQYGLVFGILFDVFYLNIIGLYTVLYPAICFVAAWAVHYVHHHLAITTSLAIVLMSVFEFLLYQFFRLISYTTMPFDTFFYDRLLPTIGANLIFLVMLGWIFKYLSSVRVLQRIEEGR</sequence>
<keyword evidence="7 8" id="KW-0472">Membrane</keyword>
<dbReference type="OrthoDB" id="1653857at2"/>
<evidence type="ECO:0000313" key="10">
    <source>
        <dbReference type="Proteomes" id="UP000093199"/>
    </source>
</evidence>
<dbReference type="EMBL" id="MASJ01000001">
    <property type="protein sequence ID" value="OCS88443.1"/>
    <property type="molecule type" value="Genomic_DNA"/>
</dbReference>
<evidence type="ECO:0000256" key="1">
    <source>
        <dbReference type="ARBA" id="ARBA00004651"/>
    </source>
</evidence>
<protein>
    <submittedName>
        <fullName evidence="9">Rod shape-determining protein MreD</fullName>
    </submittedName>
</protein>
<reference evidence="9 10" key="1">
    <citation type="submission" date="2016-07" db="EMBL/GenBank/DDBJ databases">
        <title>Caryophanon tenue genome sequencing.</title>
        <authorList>
            <person name="Verma A."/>
            <person name="Pal Y."/>
            <person name="Krishnamurthi S."/>
        </authorList>
    </citation>
    <scope>NUCLEOTIDE SEQUENCE [LARGE SCALE GENOMIC DNA]</scope>
    <source>
        <strain evidence="9 10">DSM 14152</strain>
    </source>
</reference>
<keyword evidence="6 8" id="KW-1133">Transmembrane helix</keyword>
<dbReference type="STRING" id="33978.A6M13_00940"/>
<dbReference type="GO" id="GO:0008360">
    <property type="term" value="P:regulation of cell shape"/>
    <property type="evidence" value="ECO:0007669"/>
    <property type="project" value="UniProtKB-KW"/>
</dbReference>
<dbReference type="Proteomes" id="UP000093199">
    <property type="component" value="Unassembled WGS sequence"/>
</dbReference>
<comment type="caution">
    <text evidence="9">The sequence shown here is derived from an EMBL/GenBank/DDBJ whole genome shotgun (WGS) entry which is preliminary data.</text>
</comment>
<dbReference type="AlphaFoldDB" id="A0A1C0YMS6"/>
<dbReference type="NCBIfam" id="TIGR03426">
    <property type="entry name" value="shape_MreD"/>
    <property type="match status" value="1"/>
</dbReference>
<comment type="subcellular location">
    <subcellularLocation>
        <location evidence="1">Cell membrane</location>
        <topology evidence="1">Multi-pass membrane protein</topology>
    </subcellularLocation>
</comment>
<evidence type="ECO:0000256" key="7">
    <source>
        <dbReference type="ARBA" id="ARBA00023136"/>
    </source>
</evidence>
<feature type="transmembrane region" description="Helical" evidence="8">
    <location>
        <begin position="100"/>
        <end position="120"/>
    </location>
</feature>
<name>A0A1C0YMS6_9BACL</name>
<proteinExistence type="inferred from homology"/>
<feature type="transmembrane region" description="Helical" evidence="8">
    <location>
        <begin position="64"/>
        <end position="94"/>
    </location>
</feature>
<keyword evidence="4 8" id="KW-0812">Transmembrane</keyword>